<protein>
    <submittedName>
        <fullName evidence="2">Uncharacterized protein</fullName>
    </submittedName>
</protein>
<keyword evidence="1" id="KW-1133">Transmembrane helix</keyword>
<dbReference type="EMBL" id="HG671592">
    <property type="protein sequence ID" value="CDI81310.1"/>
    <property type="molecule type" value="Genomic_DNA"/>
</dbReference>
<keyword evidence="1" id="KW-0472">Membrane</keyword>
<proteinExistence type="predicted"/>
<feature type="transmembrane region" description="Helical" evidence="1">
    <location>
        <begin position="12"/>
        <end position="34"/>
    </location>
</feature>
<feature type="transmembrane region" description="Helical" evidence="1">
    <location>
        <begin position="87"/>
        <end position="111"/>
    </location>
</feature>
<dbReference type="GeneID" id="25268481"/>
<dbReference type="Proteomes" id="UP000018050">
    <property type="component" value="Unassembled WGS sequence"/>
</dbReference>
<name>U6GMA1_EIMAC</name>
<dbReference type="AlphaFoldDB" id="U6GMA1"/>
<organism evidence="2 3">
    <name type="scientific">Eimeria acervulina</name>
    <name type="common">Coccidian parasite</name>
    <dbReference type="NCBI Taxonomy" id="5801"/>
    <lineage>
        <taxon>Eukaryota</taxon>
        <taxon>Sar</taxon>
        <taxon>Alveolata</taxon>
        <taxon>Apicomplexa</taxon>
        <taxon>Conoidasida</taxon>
        <taxon>Coccidia</taxon>
        <taxon>Eucoccidiorida</taxon>
        <taxon>Eimeriorina</taxon>
        <taxon>Eimeriidae</taxon>
        <taxon>Eimeria</taxon>
    </lineage>
</organism>
<feature type="transmembrane region" description="Helical" evidence="1">
    <location>
        <begin position="131"/>
        <end position="151"/>
    </location>
</feature>
<evidence type="ECO:0000313" key="2">
    <source>
        <dbReference type="EMBL" id="CDI81310.1"/>
    </source>
</evidence>
<reference evidence="2" key="2">
    <citation type="submission" date="2013-10" db="EMBL/GenBank/DDBJ databases">
        <authorList>
            <person name="Aslett M."/>
        </authorList>
    </citation>
    <scope>NUCLEOTIDE SEQUENCE [LARGE SCALE GENOMIC DNA]</scope>
    <source>
        <strain evidence="2">Houghton</strain>
    </source>
</reference>
<dbReference type="OrthoDB" id="10323022at2759"/>
<accession>U6GMA1</accession>
<dbReference type="OMA" id="CAESAPM"/>
<keyword evidence="1" id="KW-0812">Transmembrane</keyword>
<evidence type="ECO:0000256" key="1">
    <source>
        <dbReference type="SAM" id="Phobius"/>
    </source>
</evidence>
<evidence type="ECO:0000313" key="3">
    <source>
        <dbReference type="Proteomes" id="UP000018050"/>
    </source>
</evidence>
<sequence length="238" mass="26173">MYGQEETFARSFDKATSVCTVVAAVSLATGLLFANSLCDMDLSEWHIVNAILCGSLAAAAHFATRVNPRAMQAGFRVYKAETSMRELMSEGVLSAAASVALVACPALLLFWSARGFASMGVGICAESAPMFFAISLSIMLAEAAALIYVIGRNLQAAGYSLDKLKYQGEMLLARAKDLASDWSRNGYHYVMRAYENVIPTIKQIIHSLLEMVHRMWEQRPRWMNASYWAGSEGSYLLR</sequence>
<dbReference type="RefSeq" id="XP_013248920.1">
    <property type="nucleotide sequence ID" value="XM_013393466.1"/>
</dbReference>
<keyword evidence="3" id="KW-1185">Reference proteome</keyword>
<dbReference type="VEuPathDB" id="ToxoDB:EAH_00004110"/>
<reference evidence="2" key="1">
    <citation type="submission" date="2013-10" db="EMBL/GenBank/DDBJ databases">
        <title>Genomic analysis of the causative agents of coccidiosis in chickens.</title>
        <authorList>
            <person name="Reid A.J."/>
            <person name="Blake D."/>
            <person name="Billington K."/>
            <person name="Browne H."/>
            <person name="Dunn M."/>
            <person name="Hung S."/>
            <person name="Kawahara F."/>
            <person name="Miranda-Saavedra D."/>
            <person name="Mourier T."/>
            <person name="Nagra H."/>
            <person name="Otto T.D."/>
            <person name="Rawlings N."/>
            <person name="Sanchez A."/>
            <person name="Sanders M."/>
            <person name="Subramaniam C."/>
            <person name="Tay Y."/>
            <person name="Dear P."/>
            <person name="Doerig C."/>
            <person name="Gruber A."/>
            <person name="Parkinson J."/>
            <person name="Shirley M."/>
            <person name="Wan K.L."/>
            <person name="Berriman M."/>
            <person name="Tomley F."/>
            <person name="Pain A."/>
        </authorList>
    </citation>
    <scope>NUCLEOTIDE SEQUENCE [LARGE SCALE GENOMIC DNA]</scope>
    <source>
        <strain evidence="2">Houghton</strain>
    </source>
</reference>
<gene>
    <name evidence="2" type="ORF">EAH_00004110</name>
</gene>